<proteinExistence type="predicted"/>
<accession>A0A6C0FED1</accession>
<name>A0A6C0FED1_9ZZZZ</name>
<protein>
    <submittedName>
        <fullName evidence="1">Uncharacterized protein</fullName>
    </submittedName>
</protein>
<evidence type="ECO:0000313" key="1">
    <source>
        <dbReference type="EMBL" id="QHT39201.1"/>
    </source>
</evidence>
<sequence length="258" mass="29436">MFGLKDQDLMFVLFVVFGFFLAKMLSSKKEGINMQDCPAYDKVISNGHCDGAGGEDFTLTKECCEDLKTIDNKKCKDAIYQSVPKPGADIINNNINECKRRKRRENAISKCSNDYRNCICDGGTEAECNRLEKNLEYEGIKCSDIEYNKNVEELYCKKRKNAIFLCKNYWSNCMCNSGTEAKCNRLEKNLEYEGIKCTDIEYDKNVDCPVLFWTDCDWEPECPPGSRPWPGAYLSTDGCFPGFTRAGCTRSPRRTLPQ</sequence>
<dbReference type="EMBL" id="MN738839">
    <property type="protein sequence ID" value="QHT39201.1"/>
    <property type="molecule type" value="Genomic_DNA"/>
</dbReference>
<dbReference type="AlphaFoldDB" id="A0A6C0FED1"/>
<reference evidence="1" key="1">
    <citation type="journal article" date="2020" name="Nature">
        <title>Giant virus diversity and host interactions through global metagenomics.</title>
        <authorList>
            <person name="Schulz F."/>
            <person name="Roux S."/>
            <person name="Paez-Espino D."/>
            <person name="Jungbluth S."/>
            <person name="Walsh D.A."/>
            <person name="Denef V.J."/>
            <person name="McMahon K.D."/>
            <person name="Konstantinidis K.T."/>
            <person name="Eloe-Fadrosh E.A."/>
            <person name="Kyrpides N.C."/>
            <person name="Woyke T."/>
        </authorList>
    </citation>
    <scope>NUCLEOTIDE SEQUENCE</scope>
    <source>
        <strain evidence="1">GVMAG-S-ERX556126-94</strain>
    </source>
</reference>
<organism evidence="1">
    <name type="scientific">viral metagenome</name>
    <dbReference type="NCBI Taxonomy" id="1070528"/>
    <lineage>
        <taxon>unclassified sequences</taxon>
        <taxon>metagenomes</taxon>
        <taxon>organismal metagenomes</taxon>
    </lineage>
</organism>